<dbReference type="PANTHER" id="PTHR42002">
    <property type="entry name" value="ANAEROBIC C4-DICARBOXYLATE TRANSPORTER DCUC-RELATED"/>
    <property type="match status" value="1"/>
</dbReference>
<feature type="transmembrane region" description="Helical" evidence="8">
    <location>
        <begin position="6"/>
        <end position="22"/>
    </location>
</feature>
<evidence type="ECO:0000256" key="1">
    <source>
        <dbReference type="ARBA" id="ARBA00004651"/>
    </source>
</evidence>
<evidence type="ECO:0000256" key="4">
    <source>
        <dbReference type="ARBA" id="ARBA00022475"/>
    </source>
</evidence>
<dbReference type="GO" id="GO:0005886">
    <property type="term" value="C:plasma membrane"/>
    <property type="evidence" value="ECO:0007669"/>
    <property type="project" value="UniProtKB-SubCell"/>
</dbReference>
<feature type="transmembrane region" description="Helical" evidence="8">
    <location>
        <begin position="195"/>
        <end position="216"/>
    </location>
</feature>
<evidence type="ECO:0000256" key="5">
    <source>
        <dbReference type="ARBA" id="ARBA00022692"/>
    </source>
</evidence>
<dbReference type="GO" id="GO:0015556">
    <property type="term" value="F:C4-dicarboxylate transmembrane transporter activity"/>
    <property type="evidence" value="ECO:0007669"/>
    <property type="project" value="InterPro"/>
</dbReference>
<dbReference type="Pfam" id="PF03606">
    <property type="entry name" value="DcuC"/>
    <property type="match status" value="1"/>
</dbReference>
<sequence length="468" mass="50304">MNQLIAIVLTLLSVIILVYMLSKKMDIKIVLFALGLVLLYCAVLMGNKITVLAPVSNQFLKPIQVIIDQFTSTLSQAGFVILLLAGYSAYMSHIGANDVTVSALTSSMKGIKSVYLLVPIVFLMSNILSLVVPSASNLAIILLATLYPVLRATGMSRLTSAALIATSATIIPTPLGSDNVALASALHLSTTQYVFGYHALISIPTLLLIAVIQYFWQKHEDKKDGQEISYEEELKKYGLKEESTQKLKVKGGKFVRFVYGLLPLAPIIILIVDFIYNLVRGVTTTMSVQEVTLISWIIAIIVELINTKDAKQVLQDSNVFIKGMGNAMSIVVLLVAAQTYVQGLNAVGIMTMLQNSMTDIKSAGILLPIIMVIFTAVIVILSGSGIALIFALIPLIVPLAKSAGIAPQQLSVPIQLAANLLRAVSPVAAVVLIVSESTHLDTAQIIKRTSVPMLGGVVIMLILSFCLL</sequence>
<keyword evidence="5 8" id="KW-0812">Transmembrane</keyword>
<comment type="similarity">
    <text evidence="2">Belongs to the DcuC/DcuD transporter (TC 2.A.61) family.</text>
</comment>
<dbReference type="NCBIfam" id="NF037994">
    <property type="entry name" value="DcuC_1"/>
    <property type="match status" value="1"/>
</dbReference>
<evidence type="ECO:0000256" key="6">
    <source>
        <dbReference type="ARBA" id="ARBA00022989"/>
    </source>
</evidence>
<evidence type="ECO:0000256" key="3">
    <source>
        <dbReference type="ARBA" id="ARBA00022448"/>
    </source>
</evidence>
<dbReference type="PATRIC" id="fig|303541.3.peg.657"/>
<reference evidence="9 10" key="1">
    <citation type="submission" date="2015-01" db="EMBL/GenBank/DDBJ databases">
        <title>Comparative genomics of the lactic acid bacteria isolated from the honey bee gut.</title>
        <authorList>
            <person name="Ellegaard K.M."/>
            <person name="Tamarit D."/>
            <person name="Javelind E."/>
            <person name="Olofsson T."/>
            <person name="Andersson S.G."/>
            <person name="Vasquez A."/>
        </authorList>
    </citation>
    <scope>NUCLEOTIDE SEQUENCE [LARGE SCALE GENOMIC DNA]</scope>
    <source>
        <strain evidence="9 10">Hma11</strain>
    </source>
</reference>
<keyword evidence="3" id="KW-0813">Transport</keyword>
<feature type="transmembrane region" description="Helical" evidence="8">
    <location>
        <begin position="110"/>
        <end position="128"/>
    </location>
</feature>
<dbReference type="NCBIfam" id="TIGR00771">
    <property type="entry name" value="DcuC"/>
    <property type="match status" value="1"/>
</dbReference>
<evidence type="ECO:0000313" key="10">
    <source>
        <dbReference type="Proteomes" id="UP000033682"/>
    </source>
</evidence>
<comment type="caution">
    <text evidence="9">The sequence shown here is derived from an EMBL/GenBank/DDBJ whole genome shotgun (WGS) entry which is preliminary data.</text>
</comment>
<organism evidence="9 10">
    <name type="scientific">Lactobacillus apis</name>
    <dbReference type="NCBI Taxonomy" id="303541"/>
    <lineage>
        <taxon>Bacteria</taxon>
        <taxon>Bacillati</taxon>
        <taxon>Bacillota</taxon>
        <taxon>Bacilli</taxon>
        <taxon>Lactobacillales</taxon>
        <taxon>Lactobacillaceae</taxon>
        <taxon>Lactobacillus</taxon>
    </lineage>
</organism>
<dbReference type="InterPro" id="IPR018385">
    <property type="entry name" value="C4_dicarb_anaerob_car-like"/>
</dbReference>
<feature type="transmembrane region" description="Helical" evidence="8">
    <location>
        <begin position="254"/>
        <end position="276"/>
    </location>
</feature>
<proteinExistence type="inferred from homology"/>
<keyword evidence="4" id="KW-1003">Cell membrane</keyword>
<feature type="transmembrane region" description="Helical" evidence="8">
    <location>
        <begin position="327"/>
        <end position="353"/>
    </location>
</feature>
<dbReference type="InterPro" id="IPR004669">
    <property type="entry name" value="C4_dicarb_anaerob_car"/>
</dbReference>
<gene>
    <name evidence="9" type="ORF">JF72_05060</name>
</gene>
<name>A0A0F4LSA2_9LACO</name>
<evidence type="ECO:0000256" key="2">
    <source>
        <dbReference type="ARBA" id="ARBA00005275"/>
    </source>
</evidence>
<feature type="transmembrane region" description="Helical" evidence="8">
    <location>
        <begin position="449"/>
        <end position="467"/>
    </location>
</feature>
<feature type="transmembrane region" description="Helical" evidence="8">
    <location>
        <begin position="288"/>
        <end position="306"/>
    </location>
</feature>
<feature type="transmembrane region" description="Helical" evidence="8">
    <location>
        <begin position="365"/>
        <end position="395"/>
    </location>
</feature>
<dbReference type="HOGENOM" id="CLU_030262_3_2_9"/>
<evidence type="ECO:0000313" key="9">
    <source>
        <dbReference type="EMBL" id="KJY61228.1"/>
    </source>
</evidence>
<feature type="transmembrane region" description="Helical" evidence="8">
    <location>
        <begin position="70"/>
        <end position="90"/>
    </location>
</feature>
<dbReference type="AlphaFoldDB" id="A0A0F4LSA2"/>
<evidence type="ECO:0000256" key="7">
    <source>
        <dbReference type="ARBA" id="ARBA00023136"/>
    </source>
</evidence>
<dbReference type="EMBL" id="JXLG01000005">
    <property type="protein sequence ID" value="KJY61228.1"/>
    <property type="molecule type" value="Genomic_DNA"/>
</dbReference>
<dbReference type="PANTHER" id="PTHR42002:SF2">
    <property type="entry name" value="ANAEROBIC C4-DICARBOXYLATE TRANSPORTER DCUC-RELATED"/>
    <property type="match status" value="1"/>
</dbReference>
<dbReference type="Proteomes" id="UP000033682">
    <property type="component" value="Unassembled WGS sequence"/>
</dbReference>
<comment type="subcellular location">
    <subcellularLocation>
        <location evidence="1">Cell membrane</location>
        <topology evidence="1">Multi-pass membrane protein</topology>
    </subcellularLocation>
</comment>
<protein>
    <submittedName>
        <fullName evidence="9">C4-dicarboxylate transporter</fullName>
    </submittedName>
</protein>
<keyword evidence="7 8" id="KW-0472">Membrane</keyword>
<accession>A0A0F4LSA2</accession>
<keyword evidence="6 8" id="KW-1133">Transmembrane helix</keyword>
<keyword evidence="10" id="KW-1185">Reference proteome</keyword>
<feature type="transmembrane region" description="Helical" evidence="8">
    <location>
        <begin position="29"/>
        <end position="50"/>
    </location>
</feature>
<evidence type="ECO:0000256" key="8">
    <source>
        <dbReference type="SAM" id="Phobius"/>
    </source>
</evidence>
<dbReference type="RefSeq" id="WP_046306582.1">
    <property type="nucleotide sequence ID" value="NZ_CAMLAY010000002.1"/>
</dbReference>
<feature type="transmembrane region" description="Helical" evidence="8">
    <location>
        <begin position="416"/>
        <end position="434"/>
    </location>
</feature>
<dbReference type="STRING" id="303541.JF72_05060"/>